<feature type="compositionally biased region" description="Low complexity" evidence="2">
    <location>
        <begin position="188"/>
        <end position="200"/>
    </location>
</feature>
<gene>
    <name evidence="3" type="ORF">DFJ43DRAFT_158122</name>
</gene>
<keyword evidence="1" id="KW-0175">Coiled coil</keyword>
<evidence type="ECO:0000313" key="3">
    <source>
        <dbReference type="EMBL" id="KAJ3734295.1"/>
    </source>
</evidence>
<name>A0AA38N1X3_9AGAR</name>
<keyword evidence="4" id="KW-1185">Reference proteome</keyword>
<protein>
    <recommendedName>
        <fullName evidence="5">DNA binding protein Ncp1</fullName>
    </recommendedName>
</protein>
<accession>A0AA38N1X3</accession>
<evidence type="ECO:0000313" key="4">
    <source>
        <dbReference type="Proteomes" id="UP001176059"/>
    </source>
</evidence>
<evidence type="ECO:0000256" key="2">
    <source>
        <dbReference type="SAM" id="MobiDB-lite"/>
    </source>
</evidence>
<sequence>MPTTGRPTLDSKASSVSGNSVYYEAPLAHFHMTQDAQDPNLPISDVQESDLRREPTVAGGGTKIAPNAVQLSEVVDDDGDPEYADEPQRNDITAHPNGSEGWLPATDLPPPSDRALSPSSQPARSGSVLKKRRPGSIASKASSVHGGPTFDGVERNRSTRSVGSTRSRRSMFTNAEGKPVNGSTFINGAGATGPSATATADDSLHQRMQSADGALTGKQKKKIGQVEAKQGQRLSKVIKSESKVEKKSLEIAIQELGELQKIQKIAVKRESKAHTAHTKAVTAFHKAEEAYLAARTKYEIAQAAMQSEADNLEIARNNARGATENMQEKATEVDGLRKVFGVDEREREVMMNDLKGKPKDGKGSSFWK</sequence>
<feature type="compositionally biased region" description="Acidic residues" evidence="2">
    <location>
        <begin position="74"/>
        <end position="85"/>
    </location>
</feature>
<evidence type="ECO:0008006" key="5">
    <source>
        <dbReference type="Google" id="ProtNLM"/>
    </source>
</evidence>
<feature type="region of interest" description="Disordered" evidence="2">
    <location>
        <begin position="33"/>
        <end position="200"/>
    </location>
</feature>
<dbReference type="EMBL" id="JANVFO010000014">
    <property type="protein sequence ID" value="KAJ3734295.1"/>
    <property type="molecule type" value="Genomic_DNA"/>
</dbReference>
<dbReference type="AlphaFoldDB" id="A0AA38N1X3"/>
<proteinExistence type="predicted"/>
<feature type="coiled-coil region" evidence="1">
    <location>
        <begin position="298"/>
        <end position="332"/>
    </location>
</feature>
<dbReference type="Proteomes" id="UP001176059">
    <property type="component" value="Unassembled WGS sequence"/>
</dbReference>
<evidence type="ECO:0000256" key="1">
    <source>
        <dbReference type="SAM" id="Coils"/>
    </source>
</evidence>
<organism evidence="3 4">
    <name type="scientific">Lentinula guzmanii</name>
    <dbReference type="NCBI Taxonomy" id="2804957"/>
    <lineage>
        <taxon>Eukaryota</taxon>
        <taxon>Fungi</taxon>
        <taxon>Dikarya</taxon>
        <taxon>Basidiomycota</taxon>
        <taxon>Agaricomycotina</taxon>
        <taxon>Agaricomycetes</taxon>
        <taxon>Agaricomycetidae</taxon>
        <taxon>Agaricales</taxon>
        <taxon>Marasmiineae</taxon>
        <taxon>Omphalotaceae</taxon>
        <taxon>Lentinula</taxon>
    </lineage>
</organism>
<reference evidence="3" key="1">
    <citation type="submission" date="2022-08" db="EMBL/GenBank/DDBJ databases">
        <authorList>
            <consortium name="DOE Joint Genome Institute"/>
            <person name="Min B."/>
            <person name="Sierra-Patev S."/>
            <person name="Naranjo-Ortiz M."/>
            <person name="Looney B."/>
            <person name="Konkel Z."/>
            <person name="Slot J.C."/>
            <person name="Sakamoto Y."/>
            <person name="Steenwyk J.L."/>
            <person name="Rokas A."/>
            <person name="Carro J."/>
            <person name="Camarero S."/>
            <person name="Ferreira P."/>
            <person name="Molpeceres G."/>
            <person name="Ruiz-duenas F.J."/>
            <person name="Serrano A."/>
            <person name="Henrissat B."/>
            <person name="Drula E."/>
            <person name="Hughes K.W."/>
            <person name="Mata J.L."/>
            <person name="Ishikawa N.K."/>
            <person name="Vargas-Isla R."/>
            <person name="Ushijima S."/>
            <person name="Smith C.A."/>
            <person name="Ahrendt S."/>
            <person name="Andreopoulos W."/>
            <person name="He G."/>
            <person name="LaButti K."/>
            <person name="Lipzen A."/>
            <person name="Ng V."/>
            <person name="Riley R."/>
            <person name="Sandor L."/>
            <person name="Barry K."/>
            <person name="Martinez A.T."/>
            <person name="Xiao Y."/>
            <person name="Gibbons J.G."/>
            <person name="Terashima K."/>
            <person name="Hibbett D.S."/>
            <person name="Grigoriev I.V."/>
        </authorList>
    </citation>
    <scope>NUCLEOTIDE SEQUENCE</scope>
    <source>
        <strain evidence="3">ET3784</strain>
    </source>
</reference>
<reference evidence="3" key="2">
    <citation type="journal article" date="2023" name="Proc. Natl. Acad. Sci. U.S.A.">
        <title>A global phylogenomic analysis of the shiitake genus Lentinula.</title>
        <authorList>
            <person name="Sierra-Patev S."/>
            <person name="Min B."/>
            <person name="Naranjo-Ortiz M."/>
            <person name="Looney B."/>
            <person name="Konkel Z."/>
            <person name="Slot J.C."/>
            <person name="Sakamoto Y."/>
            <person name="Steenwyk J.L."/>
            <person name="Rokas A."/>
            <person name="Carro J."/>
            <person name="Camarero S."/>
            <person name="Ferreira P."/>
            <person name="Molpeceres G."/>
            <person name="Ruiz-Duenas F.J."/>
            <person name="Serrano A."/>
            <person name="Henrissat B."/>
            <person name="Drula E."/>
            <person name="Hughes K.W."/>
            <person name="Mata J.L."/>
            <person name="Ishikawa N.K."/>
            <person name="Vargas-Isla R."/>
            <person name="Ushijima S."/>
            <person name="Smith C.A."/>
            <person name="Donoghue J."/>
            <person name="Ahrendt S."/>
            <person name="Andreopoulos W."/>
            <person name="He G."/>
            <person name="LaButti K."/>
            <person name="Lipzen A."/>
            <person name="Ng V."/>
            <person name="Riley R."/>
            <person name="Sandor L."/>
            <person name="Barry K."/>
            <person name="Martinez A.T."/>
            <person name="Xiao Y."/>
            <person name="Gibbons J.G."/>
            <person name="Terashima K."/>
            <person name="Grigoriev I.V."/>
            <person name="Hibbett D."/>
        </authorList>
    </citation>
    <scope>NUCLEOTIDE SEQUENCE</scope>
    <source>
        <strain evidence="3">ET3784</strain>
    </source>
</reference>
<comment type="caution">
    <text evidence="3">The sequence shown here is derived from an EMBL/GenBank/DDBJ whole genome shotgun (WGS) entry which is preliminary data.</text>
</comment>